<evidence type="ECO:0000256" key="1">
    <source>
        <dbReference type="ARBA" id="ARBA00004141"/>
    </source>
</evidence>
<evidence type="ECO:0000256" key="2">
    <source>
        <dbReference type="ARBA" id="ARBA00022692"/>
    </source>
</evidence>
<evidence type="ECO:0000256" key="3">
    <source>
        <dbReference type="ARBA" id="ARBA00022989"/>
    </source>
</evidence>
<comment type="subcellular location">
    <subcellularLocation>
        <location evidence="1">Membrane</location>
        <topology evidence="1">Multi-pass membrane protein</topology>
    </subcellularLocation>
</comment>
<gene>
    <name evidence="6" type="ORF">AA0113_g2815</name>
</gene>
<feature type="transmembrane region" description="Helical" evidence="5">
    <location>
        <begin position="57"/>
        <end position="78"/>
    </location>
</feature>
<keyword evidence="2 5" id="KW-0812">Transmembrane</keyword>
<dbReference type="EMBL" id="PEJP01000009">
    <property type="protein sequence ID" value="RYO70842.1"/>
    <property type="molecule type" value="Genomic_DNA"/>
</dbReference>
<evidence type="ECO:0000313" key="7">
    <source>
        <dbReference type="Proteomes" id="UP000293823"/>
    </source>
</evidence>
<evidence type="ECO:0000313" key="6">
    <source>
        <dbReference type="EMBL" id="RYO70842.1"/>
    </source>
</evidence>
<proteinExistence type="predicted"/>
<evidence type="ECO:0008006" key="8">
    <source>
        <dbReference type="Google" id="ProtNLM"/>
    </source>
</evidence>
<keyword evidence="4 5" id="KW-0472">Membrane</keyword>
<dbReference type="PANTHER" id="PTHR23501">
    <property type="entry name" value="MAJOR FACILITATOR SUPERFAMILY"/>
    <property type="match status" value="1"/>
</dbReference>
<protein>
    <recommendedName>
        <fullName evidence="8">Major facilitator superfamily (MFS) profile domain-containing protein</fullName>
    </recommendedName>
</protein>
<keyword evidence="7" id="KW-1185">Reference proteome</keyword>
<accession>A0A4Q4SKS9</accession>
<feature type="transmembrane region" description="Helical" evidence="5">
    <location>
        <begin position="99"/>
        <end position="121"/>
    </location>
</feature>
<organism evidence="6 7">
    <name type="scientific">Alternaria arborescens</name>
    <dbReference type="NCBI Taxonomy" id="156630"/>
    <lineage>
        <taxon>Eukaryota</taxon>
        <taxon>Fungi</taxon>
        <taxon>Dikarya</taxon>
        <taxon>Ascomycota</taxon>
        <taxon>Pezizomycotina</taxon>
        <taxon>Dothideomycetes</taxon>
        <taxon>Pleosporomycetidae</taxon>
        <taxon>Pleosporales</taxon>
        <taxon>Pleosporineae</taxon>
        <taxon>Pleosporaceae</taxon>
        <taxon>Alternaria</taxon>
        <taxon>Alternaria sect. Alternaria</taxon>
    </lineage>
</organism>
<feature type="transmembrane region" description="Helical" evidence="5">
    <location>
        <begin position="165"/>
        <end position="189"/>
    </location>
</feature>
<sequence>MAGVAIFPWTLTLAPCAMITGIVISKTGKYIWANWLGWCFSVAGMSLLVLLRADTSSAVWVSISLIGGIGMGTLYPAMMIGVQASTSVENQAFATNMFTFLRALGQTFGVTIGGIIFQSMLEKKMLSIPLLSDRAKEYSKDAVGLVQIIKAMPDNEMKVQLKESFVYALMHIWVVVAVFSGIALIASLFMKGYEISSPRETDQSTE</sequence>
<dbReference type="Proteomes" id="UP000293823">
    <property type="component" value="Unassembled WGS sequence"/>
</dbReference>
<reference evidence="7" key="1">
    <citation type="journal article" date="2019" name="bioRxiv">
        <title>Genomics, evolutionary history and diagnostics of the Alternaria alternata species group including apple and Asian pear pathotypes.</title>
        <authorList>
            <person name="Armitage A.D."/>
            <person name="Cockerton H.M."/>
            <person name="Sreenivasaprasad S."/>
            <person name="Woodhall J.W."/>
            <person name="Lane C.R."/>
            <person name="Harrison R.J."/>
            <person name="Clarkson J.P."/>
        </authorList>
    </citation>
    <scope>NUCLEOTIDE SEQUENCE [LARGE SCALE GENOMIC DNA]</scope>
    <source>
        <strain evidence="7">RGR 97.0016</strain>
    </source>
</reference>
<keyword evidence="3 5" id="KW-1133">Transmembrane helix</keyword>
<dbReference type="Gene3D" id="1.20.1250.20">
    <property type="entry name" value="MFS general substrate transporter like domains"/>
    <property type="match status" value="1"/>
</dbReference>
<feature type="transmembrane region" description="Helical" evidence="5">
    <location>
        <begin position="31"/>
        <end position="51"/>
    </location>
</feature>
<evidence type="ECO:0000256" key="5">
    <source>
        <dbReference type="SAM" id="Phobius"/>
    </source>
</evidence>
<dbReference type="GO" id="GO:0022857">
    <property type="term" value="F:transmembrane transporter activity"/>
    <property type="evidence" value="ECO:0007669"/>
    <property type="project" value="TreeGrafter"/>
</dbReference>
<dbReference type="GO" id="GO:0005886">
    <property type="term" value="C:plasma membrane"/>
    <property type="evidence" value="ECO:0007669"/>
    <property type="project" value="TreeGrafter"/>
</dbReference>
<dbReference type="SUPFAM" id="SSF103473">
    <property type="entry name" value="MFS general substrate transporter"/>
    <property type="match status" value="1"/>
</dbReference>
<dbReference type="AlphaFoldDB" id="A0A4Q4SKS9"/>
<dbReference type="PANTHER" id="PTHR23501:SF59">
    <property type="entry name" value="MAJOR FACILITATOR SUPERFAMILY (MFS) PROFILE DOMAIN-CONTAINING PROTEIN-RELATED"/>
    <property type="match status" value="1"/>
</dbReference>
<feature type="transmembrane region" description="Helical" evidence="5">
    <location>
        <begin position="6"/>
        <end position="24"/>
    </location>
</feature>
<dbReference type="OrthoDB" id="2351791at2759"/>
<dbReference type="InterPro" id="IPR036259">
    <property type="entry name" value="MFS_trans_sf"/>
</dbReference>
<name>A0A4Q4SKS9_9PLEO</name>
<comment type="caution">
    <text evidence="6">The sequence shown here is derived from an EMBL/GenBank/DDBJ whole genome shotgun (WGS) entry which is preliminary data.</text>
</comment>
<evidence type="ECO:0000256" key="4">
    <source>
        <dbReference type="ARBA" id="ARBA00023136"/>
    </source>
</evidence>